<dbReference type="RefSeq" id="WP_121669674.1">
    <property type="nucleotide sequence ID" value="NZ_CP033019.1"/>
</dbReference>
<accession>A0A3G2E963</accession>
<evidence type="ECO:0000313" key="1">
    <source>
        <dbReference type="EMBL" id="AYM76868.1"/>
    </source>
</evidence>
<gene>
    <name evidence="1" type="ORF">D9M09_14465</name>
</gene>
<dbReference type="EMBL" id="CP033019">
    <property type="protein sequence ID" value="AYM76868.1"/>
    <property type="molecule type" value="Genomic_DNA"/>
</dbReference>
<dbReference type="AlphaFoldDB" id="A0A3G2E963"/>
<organism evidence="1 2">
    <name type="scientific">Janthinobacterium agaricidamnosum</name>
    <dbReference type="NCBI Taxonomy" id="55508"/>
    <lineage>
        <taxon>Bacteria</taxon>
        <taxon>Pseudomonadati</taxon>
        <taxon>Pseudomonadota</taxon>
        <taxon>Betaproteobacteria</taxon>
        <taxon>Burkholderiales</taxon>
        <taxon>Oxalobacteraceae</taxon>
        <taxon>Janthinobacterium</taxon>
    </lineage>
</organism>
<keyword evidence="2" id="KW-1185">Reference proteome</keyword>
<proteinExistence type="predicted"/>
<dbReference type="Proteomes" id="UP000279594">
    <property type="component" value="Chromosome"/>
</dbReference>
<evidence type="ECO:0000313" key="2">
    <source>
        <dbReference type="Proteomes" id="UP000279594"/>
    </source>
</evidence>
<protein>
    <submittedName>
        <fullName evidence="1">Uncharacterized protein</fullName>
    </submittedName>
</protein>
<sequence length="273" mass="29033">MKRHSFRPRHDRGQALTEFLVLAAALLPLYLLLPLIAKYQDIATQAGMASRYVTFEAITHNDAQSAWKPPAALAGEVRRRFFSNADAPIKTGDTAGNFLAHQNLFWRGPAGIALIADFDSDVAVSFGPGNAASHAGAFTPASDGAPFNGLPGTSAGLHTADELGLPSRGIYRGNVSVRLAKLPAGIVAYQPFDSFDLAIHRHTSVAIDGWAAGGPAQVQSRLDSKLLVPATALRDAAGVVNASVTLVEMGHIQGPKLGQLDFWRDVVPPDRLR</sequence>
<name>A0A3G2E963_9BURK</name>
<reference evidence="1 2" key="1">
    <citation type="submission" date="2018-10" db="EMBL/GenBank/DDBJ databases">
        <title>Effects of UV and annual dynamics of microbial communities in freshwater RAS systems.</title>
        <authorList>
            <person name="Bekkelund A.K."/>
            <person name="Hansen B.R."/>
            <person name="Stokken H."/>
            <person name="Eriksen B.F."/>
            <person name="Kashulin N.A."/>
        </authorList>
    </citation>
    <scope>NUCLEOTIDE SEQUENCE [LARGE SCALE GENOMIC DNA]</scope>
    <source>
        <strain evidence="1 2">BHSEK</strain>
    </source>
</reference>